<name>A0A6A6BWA0_ZASCE</name>
<dbReference type="Proteomes" id="UP000799537">
    <property type="component" value="Unassembled WGS sequence"/>
</dbReference>
<dbReference type="GeneID" id="54567937"/>
<reference evidence="2" key="1">
    <citation type="journal article" date="2020" name="Stud. Mycol.">
        <title>101 Dothideomycetes genomes: a test case for predicting lifestyles and emergence of pathogens.</title>
        <authorList>
            <person name="Haridas S."/>
            <person name="Albert R."/>
            <person name="Binder M."/>
            <person name="Bloem J."/>
            <person name="Labutti K."/>
            <person name="Salamov A."/>
            <person name="Andreopoulos B."/>
            <person name="Baker S."/>
            <person name="Barry K."/>
            <person name="Bills G."/>
            <person name="Bluhm B."/>
            <person name="Cannon C."/>
            <person name="Castanera R."/>
            <person name="Culley D."/>
            <person name="Daum C."/>
            <person name="Ezra D."/>
            <person name="Gonzalez J."/>
            <person name="Henrissat B."/>
            <person name="Kuo A."/>
            <person name="Liang C."/>
            <person name="Lipzen A."/>
            <person name="Lutzoni F."/>
            <person name="Magnuson J."/>
            <person name="Mondo S."/>
            <person name="Nolan M."/>
            <person name="Ohm R."/>
            <person name="Pangilinan J."/>
            <person name="Park H.-J."/>
            <person name="Ramirez L."/>
            <person name="Alfaro M."/>
            <person name="Sun H."/>
            <person name="Tritt A."/>
            <person name="Yoshinaga Y."/>
            <person name="Zwiers L.-H."/>
            <person name="Turgeon B."/>
            <person name="Goodwin S."/>
            <person name="Spatafora J."/>
            <person name="Crous P."/>
            <person name="Grigoriev I."/>
        </authorList>
    </citation>
    <scope>NUCLEOTIDE SEQUENCE</scope>
    <source>
        <strain evidence="2">ATCC 36951</strain>
    </source>
</reference>
<feature type="compositionally biased region" description="Polar residues" evidence="1">
    <location>
        <begin position="51"/>
        <end position="71"/>
    </location>
</feature>
<protein>
    <submittedName>
        <fullName evidence="2">Uncharacterized protein</fullName>
    </submittedName>
</protein>
<gene>
    <name evidence="2" type="ORF">M409DRAFT_61142</name>
</gene>
<organism evidence="2 3">
    <name type="scientific">Zasmidium cellare ATCC 36951</name>
    <dbReference type="NCBI Taxonomy" id="1080233"/>
    <lineage>
        <taxon>Eukaryota</taxon>
        <taxon>Fungi</taxon>
        <taxon>Dikarya</taxon>
        <taxon>Ascomycota</taxon>
        <taxon>Pezizomycotina</taxon>
        <taxon>Dothideomycetes</taxon>
        <taxon>Dothideomycetidae</taxon>
        <taxon>Mycosphaerellales</taxon>
        <taxon>Mycosphaerellaceae</taxon>
        <taxon>Zasmidium</taxon>
    </lineage>
</organism>
<sequence length="193" mass="21316">MPDKANHGPGREVVREMELGQGRLLTPQLTSSNQAGSLTSKSVSRRMASLISPSPTPSHTMEPLPTSSNPTPGEVAIAKHLQSLVYSMEDTVNERKFYLSTDADAPKKCAPTIWDLCSPFFQAEFEYSARCVLDLDGTLQRYREVGEGYPDFRIKILDVTTKVDESCGWATSFANIEAFGEFLARLLFMTGQS</sequence>
<accession>A0A6A6BWA0</accession>
<dbReference type="EMBL" id="ML993643">
    <property type="protein sequence ID" value="KAF2159067.1"/>
    <property type="molecule type" value="Genomic_DNA"/>
</dbReference>
<evidence type="ECO:0000256" key="1">
    <source>
        <dbReference type="SAM" id="MobiDB-lite"/>
    </source>
</evidence>
<evidence type="ECO:0000313" key="3">
    <source>
        <dbReference type="Proteomes" id="UP000799537"/>
    </source>
</evidence>
<feature type="region of interest" description="Disordered" evidence="1">
    <location>
        <begin position="24"/>
        <end position="72"/>
    </location>
</feature>
<dbReference type="OrthoDB" id="3621732at2759"/>
<evidence type="ECO:0000313" key="2">
    <source>
        <dbReference type="EMBL" id="KAF2159067.1"/>
    </source>
</evidence>
<feature type="compositionally biased region" description="Polar residues" evidence="1">
    <location>
        <begin position="27"/>
        <end position="42"/>
    </location>
</feature>
<dbReference type="AlphaFoldDB" id="A0A6A6BWA0"/>
<proteinExistence type="predicted"/>
<keyword evidence="3" id="KW-1185">Reference proteome</keyword>
<dbReference type="RefSeq" id="XP_033659956.1">
    <property type="nucleotide sequence ID" value="XM_033814665.1"/>
</dbReference>